<feature type="signal peptide" evidence="1">
    <location>
        <begin position="1"/>
        <end position="20"/>
    </location>
</feature>
<keyword evidence="1" id="KW-0732">Signal</keyword>
<accession>A0A0A9EQF2</accession>
<reference evidence="2" key="2">
    <citation type="journal article" date="2015" name="Data Brief">
        <title>Shoot transcriptome of the giant reed, Arundo donax.</title>
        <authorList>
            <person name="Barrero R.A."/>
            <person name="Guerrero F.D."/>
            <person name="Moolhuijzen P."/>
            <person name="Goolsby J.A."/>
            <person name="Tidwell J."/>
            <person name="Bellgard S.E."/>
            <person name="Bellgard M.I."/>
        </authorList>
    </citation>
    <scope>NUCLEOTIDE SEQUENCE</scope>
    <source>
        <tissue evidence="2">Shoot tissue taken approximately 20 cm above the soil surface</tissue>
    </source>
</reference>
<reference evidence="2" key="1">
    <citation type="submission" date="2014-09" db="EMBL/GenBank/DDBJ databases">
        <authorList>
            <person name="Magalhaes I.L.F."/>
            <person name="Oliveira U."/>
            <person name="Santos F.R."/>
            <person name="Vidigal T.H.D.A."/>
            <person name="Brescovit A.D."/>
            <person name="Santos A.J."/>
        </authorList>
    </citation>
    <scope>NUCLEOTIDE SEQUENCE</scope>
    <source>
        <tissue evidence="2">Shoot tissue taken approximately 20 cm above the soil surface</tissue>
    </source>
</reference>
<name>A0A0A9EQF2_ARUDO</name>
<protein>
    <submittedName>
        <fullName evidence="2">Uncharacterized protein</fullName>
    </submittedName>
</protein>
<sequence>MAQAAAAFLGAAGMMPAAAAAAAAAGEMAPSLCLADAVAAAARHGGSAD</sequence>
<dbReference type="AlphaFoldDB" id="A0A0A9EQF2"/>
<evidence type="ECO:0000313" key="2">
    <source>
        <dbReference type="EMBL" id="JAE00086.1"/>
    </source>
</evidence>
<organism evidence="2">
    <name type="scientific">Arundo donax</name>
    <name type="common">Giant reed</name>
    <name type="synonym">Donax arundinaceus</name>
    <dbReference type="NCBI Taxonomy" id="35708"/>
    <lineage>
        <taxon>Eukaryota</taxon>
        <taxon>Viridiplantae</taxon>
        <taxon>Streptophyta</taxon>
        <taxon>Embryophyta</taxon>
        <taxon>Tracheophyta</taxon>
        <taxon>Spermatophyta</taxon>
        <taxon>Magnoliopsida</taxon>
        <taxon>Liliopsida</taxon>
        <taxon>Poales</taxon>
        <taxon>Poaceae</taxon>
        <taxon>PACMAD clade</taxon>
        <taxon>Arundinoideae</taxon>
        <taxon>Arundineae</taxon>
        <taxon>Arundo</taxon>
    </lineage>
</organism>
<proteinExistence type="predicted"/>
<evidence type="ECO:0000256" key="1">
    <source>
        <dbReference type="SAM" id="SignalP"/>
    </source>
</evidence>
<dbReference type="EMBL" id="GBRH01197810">
    <property type="protein sequence ID" value="JAE00086.1"/>
    <property type="molecule type" value="Transcribed_RNA"/>
</dbReference>
<feature type="chain" id="PRO_5002061963" evidence="1">
    <location>
        <begin position="21"/>
        <end position="49"/>
    </location>
</feature>